<evidence type="ECO:0000256" key="3">
    <source>
        <dbReference type="SAM" id="SignalP"/>
    </source>
</evidence>
<dbReference type="InterPro" id="IPR052781">
    <property type="entry name" value="Cys_protease_inhibitor_I42"/>
</dbReference>
<protein>
    <submittedName>
        <fullName evidence="5">Secreted protein</fullName>
    </submittedName>
</protein>
<evidence type="ECO:0000313" key="5">
    <source>
        <dbReference type="EMBL" id="KTD81993.1"/>
    </source>
</evidence>
<evidence type="ECO:0000313" key="6">
    <source>
        <dbReference type="Proteomes" id="UP000054662"/>
    </source>
</evidence>
<dbReference type="RefSeq" id="WP_058492104.1">
    <property type="nucleotide sequence ID" value="NZ_CBCRUR010000003.1"/>
</dbReference>
<proteinExistence type="predicted"/>
<dbReference type="OrthoDB" id="670336at2"/>
<evidence type="ECO:0000259" key="4">
    <source>
        <dbReference type="Pfam" id="PF09394"/>
    </source>
</evidence>
<evidence type="ECO:0000256" key="1">
    <source>
        <dbReference type="ARBA" id="ARBA00022690"/>
    </source>
</evidence>
<feature type="signal peptide" evidence="3">
    <location>
        <begin position="1"/>
        <end position="18"/>
    </location>
</feature>
<dbReference type="EMBL" id="LNZC01000002">
    <property type="protein sequence ID" value="KTD81993.1"/>
    <property type="molecule type" value="Genomic_DNA"/>
</dbReference>
<dbReference type="InterPro" id="IPR036331">
    <property type="entry name" value="Chagasin-like_sf"/>
</dbReference>
<comment type="caution">
    <text evidence="5">The sequence shown here is derived from an EMBL/GenBank/DDBJ whole genome shotgun (WGS) entry which is preliminary data.</text>
</comment>
<feature type="domain" description="Proteinase inhibitor I42 chagasin" evidence="4">
    <location>
        <begin position="31"/>
        <end position="116"/>
    </location>
</feature>
<dbReference type="Proteomes" id="UP000054662">
    <property type="component" value="Unassembled WGS sequence"/>
</dbReference>
<dbReference type="STRING" id="45076.Lwor_0296"/>
<keyword evidence="2" id="KW-0789">Thiol protease inhibitor</keyword>
<evidence type="ECO:0000256" key="2">
    <source>
        <dbReference type="ARBA" id="ARBA00022704"/>
    </source>
</evidence>
<dbReference type="InterPro" id="IPR018990">
    <property type="entry name" value="Prot_inh_I42_chagasin"/>
</dbReference>
<dbReference type="Pfam" id="PF09394">
    <property type="entry name" value="Inhibitor_I42"/>
    <property type="match status" value="1"/>
</dbReference>
<keyword evidence="6" id="KW-1185">Reference proteome</keyword>
<dbReference type="PANTHER" id="PTHR36530">
    <property type="entry name" value="INHIBITOR OF CYSTEINE PEPTIDASE"/>
    <property type="match status" value="1"/>
</dbReference>
<dbReference type="SUPFAM" id="SSF141066">
    <property type="entry name" value="ICP-like"/>
    <property type="match status" value="1"/>
</dbReference>
<name>A0A0W1AKZ7_9GAMM</name>
<keyword evidence="3" id="KW-0732">Signal</keyword>
<keyword evidence="1" id="KW-0646">Protease inhibitor</keyword>
<feature type="chain" id="PRO_5006919883" evidence="3">
    <location>
        <begin position="19"/>
        <end position="122"/>
    </location>
</feature>
<dbReference type="GO" id="GO:0004869">
    <property type="term" value="F:cysteine-type endopeptidase inhibitor activity"/>
    <property type="evidence" value="ECO:0007669"/>
    <property type="project" value="UniProtKB-KW"/>
</dbReference>
<organism evidence="5 6">
    <name type="scientific">Legionella worsleiensis</name>
    <dbReference type="NCBI Taxonomy" id="45076"/>
    <lineage>
        <taxon>Bacteria</taxon>
        <taxon>Pseudomonadati</taxon>
        <taxon>Pseudomonadota</taxon>
        <taxon>Gammaproteobacteria</taxon>
        <taxon>Legionellales</taxon>
        <taxon>Legionellaceae</taxon>
        <taxon>Legionella</taxon>
    </lineage>
</organism>
<dbReference type="Gene3D" id="2.60.40.2020">
    <property type="match status" value="1"/>
</dbReference>
<dbReference type="AlphaFoldDB" id="A0A0W1AKZ7"/>
<dbReference type="PANTHER" id="PTHR36530:SF1">
    <property type="entry name" value="AMOEBIASIN-1"/>
    <property type="match status" value="1"/>
</dbReference>
<dbReference type="PATRIC" id="fig|45076.6.peg.328"/>
<gene>
    <name evidence="5" type="ORF">Lwor_0296</name>
</gene>
<reference evidence="5 6" key="1">
    <citation type="submission" date="2015-11" db="EMBL/GenBank/DDBJ databases">
        <title>Genomic analysis of 38 Legionella species identifies large and diverse effector repertoires.</title>
        <authorList>
            <person name="Burstein D."/>
            <person name="Amaro F."/>
            <person name="Zusman T."/>
            <person name="Lifshitz Z."/>
            <person name="Cohen O."/>
            <person name="Gilbert J.A."/>
            <person name="Pupko T."/>
            <person name="Shuman H.A."/>
            <person name="Segal G."/>
        </authorList>
    </citation>
    <scope>NUCLEOTIDE SEQUENCE [LARGE SCALE GENOMIC DNA]</scope>
    <source>
        <strain evidence="5 6">ATCC 49508</strain>
    </source>
</reference>
<accession>A0A0W1AKZ7</accession>
<sequence length="122" mass="13857">MKLFLGGMLMVFSMMVYAVDDIMLQVPNNQPSFKVSLAANPTTGYQWTVEQYDKTLFKLTSSQFQRPKSNLIGAGGQMLFTFTLNKGKSYPKSTKLVFQYARAWEKEPGKIQTVNVNFINPQ</sequence>